<dbReference type="Gene3D" id="3.90.226.10">
    <property type="entry name" value="2-enoyl-CoA Hydratase, Chain A, domain 1"/>
    <property type="match status" value="1"/>
</dbReference>
<sequence>MSEFVGVHLDAAHPRVATLALSRPPNNALTRQFCREIVAAADEVSRRDDVATVIVYGGHEMFCAGDDDAELRTLAADEVETFTRARHAAIEAVAGIAKPTVAAVTGYALGSGLALALAADWLVSGDNVRFGVTEILSGRIPDAGSLARLTATVGAGRAKELAYSGRFVDAEEAQALGLIDAMVGPDGVYEAALAWAARFTDTAPAALAAVKAVIDGAPARR</sequence>
<dbReference type="InterPro" id="IPR029045">
    <property type="entry name" value="ClpP/crotonase-like_dom_sf"/>
</dbReference>
<gene>
    <name evidence="4" type="ORF">KIH27_10400</name>
</gene>
<evidence type="ECO:0000256" key="3">
    <source>
        <dbReference type="ARBA" id="ARBA00023239"/>
    </source>
</evidence>
<evidence type="ECO:0000256" key="2">
    <source>
        <dbReference type="ARBA" id="ARBA00023098"/>
    </source>
</evidence>
<dbReference type="PANTHER" id="PTHR11941">
    <property type="entry name" value="ENOYL-COA HYDRATASE-RELATED"/>
    <property type="match status" value="1"/>
</dbReference>
<dbReference type="EMBL" id="JAHCLR010000016">
    <property type="protein sequence ID" value="MBS9533994.1"/>
    <property type="molecule type" value="Genomic_DNA"/>
</dbReference>
<comment type="caution">
    <text evidence="4">The sequence shown here is derived from an EMBL/GenBank/DDBJ whole genome shotgun (WGS) entry which is preliminary data.</text>
</comment>
<dbReference type="InterPro" id="IPR001753">
    <property type="entry name" value="Enoyl-CoA_hydra/iso"/>
</dbReference>
<dbReference type="SUPFAM" id="SSF52096">
    <property type="entry name" value="ClpP/crotonase"/>
    <property type="match status" value="1"/>
</dbReference>
<evidence type="ECO:0000256" key="1">
    <source>
        <dbReference type="ARBA" id="ARBA00005254"/>
    </source>
</evidence>
<evidence type="ECO:0000313" key="5">
    <source>
        <dbReference type="Proteomes" id="UP001519535"/>
    </source>
</evidence>
<dbReference type="RefSeq" id="WP_214092869.1">
    <property type="nucleotide sequence ID" value="NZ_JAHCLR010000016.1"/>
</dbReference>
<reference evidence="4 5" key="1">
    <citation type="submission" date="2021-05" db="EMBL/GenBank/DDBJ databases">
        <title>Mycobacterium acidophilum sp. nov., an extremely acid-tolerant member of the genus Mycobacterium.</title>
        <authorList>
            <person name="Xia J."/>
        </authorList>
    </citation>
    <scope>NUCLEOTIDE SEQUENCE [LARGE SCALE GENOMIC DNA]</scope>
    <source>
        <strain evidence="4 5">M1</strain>
    </source>
</reference>
<dbReference type="Proteomes" id="UP001519535">
    <property type="component" value="Unassembled WGS sequence"/>
</dbReference>
<organism evidence="4 5">
    <name type="scientific">Mycolicibacter acidiphilus</name>
    <dbReference type="NCBI Taxonomy" id="2835306"/>
    <lineage>
        <taxon>Bacteria</taxon>
        <taxon>Bacillati</taxon>
        <taxon>Actinomycetota</taxon>
        <taxon>Actinomycetes</taxon>
        <taxon>Mycobacteriales</taxon>
        <taxon>Mycobacteriaceae</taxon>
        <taxon>Mycolicibacter</taxon>
    </lineage>
</organism>
<dbReference type="PANTHER" id="PTHR11941:SF169">
    <property type="entry name" value="(7AS)-7A-METHYL-1,5-DIOXO-2,3,5,6,7,7A-HEXAHYDRO-1H-INDENE-CARBOXYL-COA HYDROLASE"/>
    <property type="match status" value="1"/>
</dbReference>
<dbReference type="GO" id="GO:0004300">
    <property type="term" value="F:enoyl-CoA hydratase activity"/>
    <property type="evidence" value="ECO:0007669"/>
    <property type="project" value="UniProtKB-EC"/>
</dbReference>
<keyword evidence="2" id="KW-0443">Lipid metabolism</keyword>
<dbReference type="Pfam" id="PF00378">
    <property type="entry name" value="ECH_1"/>
    <property type="match status" value="1"/>
</dbReference>
<name>A0ABS5RK54_9MYCO</name>
<dbReference type="EC" id="4.2.1.17" evidence="4"/>
<comment type="similarity">
    <text evidence="1">Belongs to the enoyl-CoA hydratase/isomerase family.</text>
</comment>
<evidence type="ECO:0000313" key="4">
    <source>
        <dbReference type="EMBL" id="MBS9533994.1"/>
    </source>
</evidence>
<accession>A0ABS5RK54</accession>
<dbReference type="CDD" id="cd06558">
    <property type="entry name" value="crotonase-like"/>
    <property type="match status" value="1"/>
</dbReference>
<dbReference type="NCBIfam" id="NF004524">
    <property type="entry name" value="PRK05869.1"/>
    <property type="match status" value="1"/>
</dbReference>
<protein>
    <submittedName>
        <fullName evidence="4">Enoyl-CoA hydratase</fullName>
        <ecNumber evidence="4">4.2.1.17</ecNumber>
    </submittedName>
</protein>
<keyword evidence="3 4" id="KW-0456">Lyase</keyword>
<proteinExistence type="inferred from homology"/>
<keyword evidence="5" id="KW-1185">Reference proteome</keyword>